<organism evidence="1 2">
    <name type="scientific">Salinibacter ruber</name>
    <dbReference type="NCBI Taxonomy" id="146919"/>
    <lineage>
        <taxon>Bacteria</taxon>
        <taxon>Pseudomonadati</taxon>
        <taxon>Rhodothermota</taxon>
        <taxon>Rhodothermia</taxon>
        <taxon>Rhodothermales</taxon>
        <taxon>Salinibacteraceae</taxon>
        <taxon>Salinibacter</taxon>
    </lineage>
</organism>
<proteinExistence type="predicted"/>
<name>A0A9X2TGJ5_9BACT</name>
<protein>
    <submittedName>
        <fullName evidence="1">Uncharacterized protein</fullName>
    </submittedName>
</protein>
<sequence length="33" mass="3441">MLILGQITSSGVSNCFSEGTLSVPFCHGEEISP</sequence>
<comment type="caution">
    <text evidence="1">The sequence shown here is derived from an EMBL/GenBank/DDBJ whole genome shotgun (WGS) entry which is preliminary data.</text>
</comment>
<evidence type="ECO:0000313" key="1">
    <source>
        <dbReference type="EMBL" id="MCS3711792.1"/>
    </source>
</evidence>
<reference evidence="1" key="1">
    <citation type="submission" date="2022-08" db="EMBL/GenBank/DDBJ databases">
        <title>Genomic Encyclopedia of Type Strains, Phase V (KMG-V): Genome sequencing to study the core and pangenomes of soil and plant-associated prokaryotes.</title>
        <authorList>
            <person name="Whitman W."/>
        </authorList>
    </citation>
    <scope>NUCLEOTIDE SEQUENCE</scope>
    <source>
        <strain evidence="1">SP3049</strain>
    </source>
</reference>
<evidence type="ECO:0000313" key="2">
    <source>
        <dbReference type="Proteomes" id="UP001155057"/>
    </source>
</evidence>
<dbReference type="Proteomes" id="UP001155057">
    <property type="component" value="Unassembled WGS sequence"/>
</dbReference>
<accession>A0A9X2TGJ5</accession>
<dbReference type="AlphaFoldDB" id="A0A9X2TGJ5"/>
<dbReference type="EMBL" id="JANUAE010000018">
    <property type="protein sequence ID" value="MCS3711792.1"/>
    <property type="molecule type" value="Genomic_DNA"/>
</dbReference>
<gene>
    <name evidence="1" type="ORF">GGP61_003427</name>
</gene>